<dbReference type="AlphaFoldDB" id="A0A7G7MF05"/>
<accession>A0A7G7MF05</accession>
<sequence>MSGESSRAMLDVTGTPRSGSAATTAVAGAVDRAAVQRPTRLPAGPRAAVVGAS</sequence>
<evidence type="ECO:0000313" key="3">
    <source>
        <dbReference type="Proteomes" id="UP000515728"/>
    </source>
</evidence>
<protein>
    <submittedName>
        <fullName evidence="2">Uncharacterized protein</fullName>
    </submittedName>
</protein>
<evidence type="ECO:0000313" key="2">
    <source>
        <dbReference type="EMBL" id="QNG51366.1"/>
    </source>
</evidence>
<organism evidence="2 3">
    <name type="scientific">Pseudonocardia petroleophila</name>
    <dbReference type="NCBI Taxonomy" id="37331"/>
    <lineage>
        <taxon>Bacteria</taxon>
        <taxon>Bacillati</taxon>
        <taxon>Actinomycetota</taxon>
        <taxon>Actinomycetes</taxon>
        <taxon>Pseudonocardiales</taxon>
        <taxon>Pseudonocardiaceae</taxon>
        <taxon>Pseudonocardia</taxon>
    </lineage>
</organism>
<keyword evidence="3" id="KW-1185">Reference proteome</keyword>
<gene>
    <name evidence="2" type="ORF">H6H00_24990</name>
</gene>
<feature type="region of interest" description="Disordered" evidence="1">
    <location>
        <begin position="1"/>
        <end position="23"/>
    </location>
</feature>
<reference evidence="2 3" key="1">
    <citation type="submission" date="2020-08" db="EMBL/GenBank/DDBJ databases">
        <authorList>
            <person name="Mo P."/>
        </authorList>
    </citation>
    <scope>NUCLEOTIDE SEQUENCE [LARGE SCALE GENOMIC DNA]</scope>
    <source>
        <strain evidence="2 3">CGMCC 4.1532</strain>
    </source>
</reference>
<evidence type="ECO:0000256" key="1">
    <source>
        <dbReference type="SAM" id="MobiDB-lite"/>
    </source>
</evidence>
<dbReference type="EMBL" id="CP060131">
    <property type="protein sequence ID" value="QNG51366.1"/>
    <property type="molecule type" value="Genomic_DNA"/>
</dbReference>
<dbReference type="RefSeq" id="WP_185718121.1">
    <property type="nucleotide sequence ID" value="NZ_BAAAWI010000001.1"/>
</dbReference>
<proteinExistence type="predicted"/>
<name>A0A7G7MF05_9PSEU</name>
<dbReference type="Proteomes" id="UP000515728">
    <property type="component" value="Chromosome"/>
</dbReference>
<dbReference type="KEGG" id="ppel:H6H00_24990"/>